<dbReference type="Pfam" id="PF01244">
    <property type="entry name" value="Peptidase_M19"/>
    <property type="match status" value="1"/>
</dbReference>
<sequence>MYESWNISKQAELLHEQAFVVDTTLPIMPGSKFSNLFSALDSMKGNGFNYVSITVASDLHKTMETIKNVTMIRALLLSRSKDIIFVKKVDDIKRAKKENKLAVGFHFQGTVPIGTNLSMVKFFYDRGIRHMLMAYNAKNLVGYGCHEEDDKGLSEFGRNLIKEMNKVGMIVDVAHTGYRTAMETIEASEAPVVVSHGNVAAVTNHQRCYKDDQIKAVAQNGGVFGVTGFGLFLGNEKNLVEQYVKNIDHIVQLVGPKHAGIGLDYVYDMDAFVKLADTNREKYPEDGGYFGSHLNQVEVYQIPQITEALLKLGYSDENVRDILGDNWLRIFSQVWKD</sequence>
<proteinExistence type="predicted"/>
<organism evidence="1 2">
    <name type="scientific">Sedimentibacter acidaminivorans</name>
    <dbReference type="NCBI Taxonomy" id="913099"/>
    <lineage>
        <taxon>Bacteria</taxon>
        <taxon>Bacillati</taxon>
        <taxon>Bacillota</taxon>
        <taxon>Tissierellia</taxon>
        <taxon>Sedimentibacter</taxon>
    </lineage>
</organism>
<dbReference type="EMBL" id="JAGGKS010000003">
    <property type="protein sequence ID" value="MBP1925509.1"/>
    <property type="molecule type" value="Genomic_DNA"/>
</dbReference>
<dbReference type="PANTHER" id="PTHR10443:SF12">
    <property type="entry name" value="DIPEPTIDASE"/>
    <property type="match status" value="1"/>
</dbReference>
<keyword evidence="1" id="KW-0645">Protease</keyword>
<dbReference type="SUPFAM" id="SSF51556">
    <property type="entry name" value="Metallo-dependent hydrolases"/>
    <property type="match status" value="1"/>
</dbReference>
<keyword evidence="1" id="KW-0378">Hydrolase</keyword>
<dbReference type="EC" id="3.4.13.19" evidence="1"/>
<evidence type="ECO:0000313" key="1">
    <source>
        <dbReference type="EMBL" id="MBP1925509.1"/>
    </source>
</evidence>
<accession>A0ABS4GCY7</accession>
<evidence type="ECO:0000313" key="2">
    <source>
        <dbReference type="Proteomes" id="UP001519342"/>
    </source>
</evidence>
<dbReference type="Gene3D" id="3.20.20.140">
    <property type="entry name" value="Metal-dependent hydrolases"/>
    <property type="match status" value="1"/>
</dbReference>
<dbReference type="Proteomes" id="UP001519342">
    <property type="component" value="Unassembled WGS sequence"/>
</dbReference>
<reference evidence="1 2" key="1">
    <citation type="submission" date="2021-03" db="EMBL/GenBank/DDBJ databases">
        <title>Genomic Encyclopedia of Type Strains, Phase IV (KMG-IV): sequencing the most valuable type-strain genomes for metagenomic binning, comparative biology and taxonomic classification.</title>
        <authorList>
            <person name="Goeker M."/>
        </authorList>
    </citation>
    <scope>NUCLEOTIDE SEQUENCE [LARGE SCALE GENOMIC DNA]</scope>
    <source>
        <strain evidence="1 2">DSM 24004</strain>
    </source>
</reference>
<dbReference type="InterPro" id="IPR032466">
    <property type="entry name" value="Metal_Hydrolase"/>
</dbReference>
<dbReference type="GO" id="GO:0016805">
    <property type="term" value="F:dipeptidase activity"/>
    <property type="evidence" value="ECO:0007669"/>
    <property type="project" value="UniProtKB-KW"/>
</dbReference>
<protein>
    <submittedName>
        <fullName evidence="1">Membrane dipeptidase</fullName>
        <ecNumber evidence="1">3.4.13.19</ecNumber>
    </submittedName>
</protein>
<dbReference type="PROSITE" id="PS51365">
    <property type="entry name" value="RENAL_DIPEPTIDASE_2"/>
    <property type="match status" value="1"/>
</dbReference>
<dbReference type="PANTHER" id="PTHR10443">
    <property type="entry name" value="MICROSOMAL DIPEPTIDASE"/>
    <property type="match status" value="1"/>
</dbReference>
<dbReference type="InterPro" id="IPR008257">
    <property type="entry name" value="Pept_M19"/>
</dbReference>
<comment type="caution">
    <text evidence="1">The sequence shown here is derived from an EMBL/GenBank/DDBJ whole genome shotgun (WGS) entry which is preliminary data.</text>
</comment>
<dbReference type="RefSeq" id="WP_209511239.1">
    <property type="nucleotide sequence ID" value="NZ_JAGGKS010000003.1"/>
</dbReference>
<name>A0ABS4GCY7_9FIRM</name>
<keyword evidence="1" id="KW-0224">Dipeptidase</keyword>
<keyword evidence="2" id="KW-1185">Reference proteome</keyword>
<gene>
    <name evidence="1" type="ORF">J2Z76_001368</name>
</gene>